<dbReference type="Pfam" id="PF10983">
    <property type="entry name" value="DUF2793"/>
    <property type="match status" value="1"/>
</dbReference>
<evidence type="ECO:0008006" key="3">
    <source>
        <dbReference type="Google" id="ProtNLM"/>
    </source>
</evidence>
<dbReference type="AlphaFoldDB" id="A0A1V8RKV6"/>
<evidence type="ECO:0000313" key="1">
    <source>
        <dbReference type="EMBL" id="OQM73840.1"/>
    </source>
</evidence>
<proteinExistence type="predicted"/>
<organism evidence="1 2">
    <name type="scientific">Manganibacter manganicus</name>
    <dbReference type="NCBI Taxonomy" id="1873176"/>
    <lineage>
        <taxon>Bacteria</taxon>
        <taxon>Pseudomonadati</taxon>
        <taxon>Pseudomonadota</taxon>
        <taxon>Alphaproteobacteria</taxon>
        <taxon>Hyphomicrobiales</taxon>
        <taxon>Phyllobacteriaceae</taxon>
        <taxon>Manganibacter</taxon>
    </lineage>
</organism>
<keyword evidence="2" id="KW-1185">Reference proteome</keyword>
<comment type="caution">
    <text evidence="1">The sequence shown here is derived from an EMBL/GenBank/DDBJ whole genome shotgun (WGS) entry which is preliminary data.</text>
</comment>
<accession>A0A1V8RKV6</accession>
<dbReference type="STRING" id="1873176.BFN67_23190"/>
<gene>
    <name evidence="1" type="ORF">BFN67_23190</name>
</gene>
<dbReference type="Proteomes" id="UP000191905">
    <property type="component" value="Unassembled WGS sequence"/>
</dbReference>
<sequence>MPSQAQKHLTHNEALDVLDATVQLTVIDRDLTEPPDTNAEGDRYIVALSASGEWQGQDSRVAIWRDGAWQFLTAGIGWRAWIVDEEVLVYWSGSAWETCQSRITELQNLSRLGIGAKADAVNPFSAKLNTALWGARPVAEGGNGDLRYTMNKEDTPNTLSLLMQSHWSGRAEIGLISDENLTIKVSPDGATWMEALAIDRNTARISAPASNFLTDYAVNLFADSGRFAGNDARDISAASFVSPPYLQFLNGANVAGFGRYINNSSDYGGTAGPLVPEIKNLIDGIRAPSQRRYGVEFQVACVTMGAGSSYDPVISGGSTYFTCMTLSFGPRVPKMTFHCYLRALDAPIAYRAFPGQALIKNGVRSTGNILIDPADGWVSMTVEDAQNPYESNGYNPTPMTVHSRGEGDRLLLACPALMGGITSIDDNVGVIAGINRWLG</sequence>
<reference evidence="1 2" key="1">
    <citation type="journal article" date="2016" name="Int. J. Syst. Evol. Microbiol.">
        <title>Pseudaminobacter manganicus sp. nov., isolated from sludge of a manganese mine.</title>
        <authorList>
            <person name="Li J."/>
            <person name="Huang J."/>
            <person name="Liao S."/>
            <person name="Wang G."/>
        </authorList>
    </citation>
    <scope>NUCLEOTIDE SEQUENCE [LARGE SCALE GENOMIC DNA]</scope>
    <source>
        <strain evidence="1 2">JH-7</strain>
    </source>
</reference>
<dbReference type="EMBL" id="MDET01000048">
    <property type="protein sequence ID" value="OQM73840.1"/>
    <property type="molecule type" value="Genomic_DNA"/>
</dbReference>
<protein>
    <recommendedName>
        <fullName evidence="3">DUF2793 domain-containing protein</fullName>
    </recommendedName>
</protein>
<name>A0A1V8RKV6_9HYPH</name>
<dbReference type="InterPro" id="IPR021251">
    <property type="entry name" value="DUF2793"/>
</dbReference>
<evidence type="ECO:0000313" key="2">
    <source>
        <dbReference type="Proteomes" id="UP000191905"/>
    </source>
</evidence>